<evidence type="ECO:0000256" key="3">
    <source>
        <dbReference type="ARBA" id="ARBA00022692"/>
    </source>
</evidence>
<feature type="transmembrane region" description="Helical" evidence="6">
    <location>
        <begin position="127"/>
        <end position="150"/>
    </location>
</feature>
<dbReference type="PANTHER" id="PTHR30086">
    <property type="entry name" value="ARGININE EXPORTER PROTEIN ARGO"/>
    <property type="match status" value="1"/>
</dbReference>
<keyword evidence="5 6" id="KW-0472">Membrane</keyword>
<keyword evidence="3 6" id="KW-0812">Transmembrane</keyword>
<comment type="subcellular location">
    <subcellularLocation>
        <location evidence="1">Cell membrane</location>
        <topology evidence="1">Multi-pass membrane protein</topology>
    </subcellularLocation>
</comment>
<accession>A0ABU5QB03</accession>
<dbReference type="Proteomes" id="UP001302949">
    <property type="component" value="Unassembled WGS sequence"/>
</dbReference>
<sequence>MIKLLLIFSITFIISFAGSFHPGPLNMSVIQNTLKKNLFAGLWMTFGGVIPEIIYGILAVEGLKLFEQYPLVFEMMQWSVLPVLLFVGWNYLKPKPAKEQIDEILEVNQRSANAEITSLTGDVLKGFLLSLLNPQLLPFWLIILINYQNYQVLHIENTLDKIAFVFGASAGAFLLNYFCAYIANRKRGLIFEYLSPKMFDTIMGWTFIAIALIQAIKLFAF</sequence>
<organism evidence="7 8">
    <name type="scientific">Arcicella rigui</name>
    <dbReference type="NCBI Taxonomy" id="797020"/>
    <lineage>
        <taxon>Bacteria</taxon>
        <taxon>Pseudomonadati</taxon>
        <taxon>Bacteroidota</taxon>
        <taxon>Cytophagia</taxon>
        <taxon>Cytophagales</taxon>
        <taxon>Flectobacillaceae</taxon>
        <taxon>Arcicella</taxon>
    </lineage>
</organism>
<reference evidence="7 8" key="1">
    <citation type="submission" date="2023-12" db="EMBL/GenBank/DDBJ databases">
        <title>Novel species of the genus Arcicella isolated from rivers.</title>
        <authorList>
            <person name="Lu H."/>
        </authorList>
    </citation>
    <scope>NUCLEOTIDE SEQUENCE [LARGE SCALE GENOMIC DNA]</scope>
    <source>
        <strain evidence="7 8">KCTC 23307</strain>
    </source>
</reference>
<feature type="transmembrane region" description="Helical" evidence="6">
    <location>
        <begin position="203"/>
        <end position="220"/>
    </location>
</feature>
<dbReference type="Pfam" id="PF01810">
    <property type="entry name" value="LysE"/>
    <property type="match status" value="1"/>
</dbReference>
<name>A0ABU5QB03_9BACT</name>
<keyword evidence="8" id="KW-1185">Reference proteome</keyword>
<evidence type="ECO:0000313" key="8">
    <source>
        <dbReference type="Proteomes" id="UP001302949"/>
    </source>
</evidence>
<evidence type="ECO:0000256" key="1">
    <source>
        <dbReference type="ARBA" id="ARBA00004651"/>
    </source>
</evidence>
<feature type="transmembrane region" description="Helical" evidence="6">
    <location>
        <begin position="162"/>
        <end position="183"/>
    </location>
</feature>
<evidence type="ECO:0000256" key="2">
    <source>
        <dbReference type="ARBA" id="ARBA00022475"/>
    </source>
</evidence>
<keyword evidence="4 6" id="KW-1133">Transmembrane helix</keyword>
<dbReference type="EMBL" id="JAYFUM010000014">
    <property type="protein sequence ID" value="MEA5140006.1"/>
    <property type="molecule type" value="Genomic_DNA"/>
</dbReference>
<feature type="transmembrane region" description="Helical" evidence="6">
    <location>
        <begin position="71"/>
        <end position="92"/>
    </location>
</feature>
<gene>
    <name evidence="7" type="ORF">VB248_12720</name>
</gene>
<dbReference type="RefSeq" id="WP_323297164.1">
    <property type="nucleotide sequence ID" value="NZ_JAYFUM010000014.1"/>
</dbReference>
<proteinExistence type="predicted"/>
<evidence type="ECO:0000313" key="7">
    <source>
        <dbReference type="EMBL" id="MEA5140006.1"/>
    </source>
</evidence>
<evidence type="ECO:0000256" key="5">
    <source>
        <dbReference type="ARBA" id="ARBA00023136"/>
    </source>
</evidence>
<evidence type="ECO:0000256" key="6">
    <source>
        <dbReference type="SAM" id="Phobius"/>
    </source>
</evidence>
<dbReference type="PANTHER" id="PTHR30086:SF20">
    <property type="entry name" value="ARGININE EXPORTER PROTEIN ARGO-RELATED"/>
    <property type="match status" value="1"/>
</dbReference>
<protein>
    <submittedName>
        <fullName evidence="7">LysE family transporter</fullName>
    </submittedName>
</protein>
<comment type="caution">
    <text evidence="7">The sequence shown here is derived from an EMBL/GenBank/DDBJ whole genome shotgun (WGS) entry which is preliminary data.</text>
</comment>
<feature type="transmembrane region" description="Helical" evidence="6">
    <location>
        <begin position="38"/>
        <end position="59"/>
    </location>
</feature>
<keyword evidence="2" id="KW-1003">Cell membrane</keyword>
<evidence type="ECO:0000256" key="4">
    <source>
        <dbReference type="ARBA" id="ARBA00022989"/>
    </source>
</evidence>
<dbReference type="InterPro" id="IPR001123">
    <property type="entry name" value="LeuE-type"/>
</dbReference>